<proteinExistence type="predicted"/>
<keyword evidence="1 2" id="KW-0597">Phosphoprotein</keyword>
<dbReference type="PROSITE" id="PS50110">
    <property type="entry name" value="RESPONSE_REGULATORY"/>
    <property type="match status" value="1"/>
</dbReference>
<protein>
    <recommendedName>
        <fullName evidence="3">Response regulatory domain-containing protein</fullName>
    </recommendedName>
</protein>
<dbReference type="PANTHER" id="PTHR44591">
    <property type="entry name" value="STRESS RESPONSE REGULATOR PROTEIN 1"/>
    <property type="match status" value="1"/>
</dbReference>
<dbReference type="PATRIC" id="fig|1329909.3.peg.2168"/>
<gene>
    <name evidence="4" type="ORF">L288_11220</name>
</gene>
<organism evidence="4 5">
    <name type="scientific">Sphingobium quisquiliarum P25</name>
    <dbReference type="NCBI Taxonomy" id="1329909"/>
    <lineage>
        <taxon>Bacteria</taxon>
        <taxon>Pseudomonadati</taxon>
        <taxon>Pseudomonadota</taxon>
        <taxon>Alphaproteobacteria</taxon>
        <taxon>Sphingomonadales</taxon>
        <taxon>Sphingomonadaceae</taxon>
        <taxon>Sphingobium</taxon>
    </lineage>
</organism>
<evidence type="ECO:0000259" key="3">
    <source>
        <dbReference type="PROSITE" id="PS50110"/>
    </source>
</evidence>
<dbReference type="InterPro" id="IPR050595">
    <property type="entry name" value="Bact_response_regulator"/>
</dbReference>
<dbReference type="Proteomes" id="UP000015525">
    <property type="component" value="Unassembled WGS sequence"/>
</dbReference>
<comment type="caution">
    <text evidence="4">The sequence shown here is derived from an EMBL/GenBank/DDBJ whole genome shotgun (WGS) entry which is preliminary data.</text>
</comment>
<dbReference type="EMBL" id="ATHO01000098">
    <property type="protein sequence ID" value="EQB06414.1"/>
    <property type="molecule type" value="Genomic_DNA"/>
</dbReference>
<dbReference type="PANTHER" id="PTHR44591:SF24">
    <property type="entry name" value="PROTEIN-GLUTAMATE METHYLESTERASE_PROTEIN-GLUTAMINE GLUTAMINASE 1"/>
    <property type="match status" value="1"/>
</dbReference>
<evidence type="ECO:0000256" key="2">
    <source>
        <dbReference type="PROSITE-ProRule" id="PRU00169"/>
    </source>
</evidence>
<keyword evidence="5" id="KW-1185">Reference proteome</keyword>
<evidence type="ECO:0000313" key="5">
    <source>
        <dbReference type="Proteomes" id="UP000015525"/>
    </source>
</evidence>
<feature type="domain" description="Response regulatory" evidence="3">
    <location>
        <begin position="3"/>
        <end position="116"/>
    </location>
</feature>
<dbReference type="AlphaFoldDB" id="T0IA02"/>
<dbReference type="Pfam" id="PF00072">
    <property type="entry name" value="Response_reg"/>
    <property type="match status" value="1"/>
</dbReference>
<dbReference type="RefSeq" id="WP_021238499.1">
    <property type="nucleotide sequence ID" value="NZ_ATHO01000098.1"/>
</dbReference>
<dbReference type="InterPro" id="IPR011006">
    <property type="entry name" value="CheY-like_superfamily"/>
</dbReference>
<feature type="modified residue" description="4-aspartylphosphate" evidence="2">
    <location>
        <position position="54"/>
    </location>
</feature>
<accession>T0IA02</accession>
<dbReference type="GO" id="GO:0000160">
    <property type="term" value="P:phosphorelay signal transduction system"/>
    <property type="evidence" value="ECO:0007669"/>
    <property type="project" value="InterPro"/>
</dbReference>
<evidence type="ECO:0000256" key="1">
    <source>
        <dbReference type="ARBA" id="ARBA00022553"/>
    </source>
</evidence>
<reference evidence="4 5" key="1">
    <citation type="journal article" date="2013" name="Genome Announc.">
        <title>Draft Genome Sequence of Sphingobium quisquiliarum Strain P25T, a Novel Hexachlorocyclohexane (HCH)-Degrading Bacterium Isolated from an HCH Dumpsite.</title>
        <authorList>
            <person name="Kumar Singh A."/>
            <person name="Sangwan N."/>
            <person name="Sharma A."/>
            <person name="Gupta V."/>
            <person name="Khurana J.P."/>
            <person name="Lal R."/>
        </authorList>
    </citation>
    <scope>NUCLEOTIDE SEQUENCE [LARGE SCALE GENOMIC DNA]</scope>
    <source>
        <strain evidence="4 5">P25</strain>
    </source>
</reference>
<dbReference type="Gene3D" id="3.40.50.2300">
    <property type="match status" value="1"/>
</dbReference>
<dbReference type="InterPro" id="IPR001789">
    <property type="entry name" value="Sig_transdc_resp-reg_receiver"/>
</dbReference>
<evidence type="ECO:0000313" key="4">
    <source>
        <dbReference type="EMBL" id="EQB06414.1"/>
    </source>
</evidence>
<dbReference type="SMART" id="SM00448">
    <property type="entry name" value="REC"/>
    <property type="match status" value="1"/>
</dbReference>
<name>T0IA02_9SPHN</name>
<sequence length="119" mass="13007">MSRVLLVEDEFLVAMHIEDMLVDLGYKVVGPVSRLEDALKLVHSGEPIDAALLDVNLAGERSWPVARALRDRGIPFLFATGYIELHASRPDDLDGTAILPKPLQEIHLAQALKALLSSA</sequence>
<dbReference type="SUPFAM" id="SSF52172">
    <property type="entry name" value="CheY-like"/>
    <property type="match status" value="1"/>
</dbReference>